<gene>
    <name evidence="2" type="ORF">Anas_01154</name>
</gene>
<keyword evidence="1" id="KW-0812">Transmembrane</keyword>
<organism evidence="2 3">
    <name type="scientific">Armadillidium nasatum</name>
    <dbReference type="NCBI Taxonomy" id="96803"/>
    <lineage>
        <taxon>Eukaryota</taxon>
        <taxon>Metazoa</taxon>
        <taxon>Ecdysozoa</taxon>
        <taxon>Arthropoda</taxon>
        <taxon>Crustacea</taxon>
        <taxon>Multicrustacea</taxon>
        <taxon>Malacostraca</taxon>
        <taxon>Eumalacostraca</taxon>
        <taxon>Peracarida</taxon>
        <taxon>Isopoda</taxon>
        <taxon>Oniscidea</taxon>
        <taxon>Crinocheta</taxon>
        <taxon>Armadillidiidae</taxon>
        <taxon>Armadillidium</taxon>
    </lineage>
</organism>
<dbReference type="Proteomes" id="UP000326759">
    <property type="component" value="Unassembled WGS sequence"/>
</dbReference>
<keyword evidence="1" id="KW-1133">Transmembrane helix</keyword>
<evidence type="ECO:0000313" key="2">
    <source>
        <dbReference type="EMBL" id="KAB7498562.1"/>
    </source>
</evidence>
<keyword evidence="1" id="KW-0472">Membrane</keyword>
<comment type="caution">
    <text evidence="2">The sequence shown here is derived from an EMBL/GenBank/DDBJ whole genome shotgun (WGS) entry which is preliminary data.</text>
</comment>
<sequence>MGVEKVTSLDVENVLFSVIAVALSYPQAGLVGPSGVIGPSGLVGPSGPVHFFFSILFAIVSIVDYHLKGVYSFVTNKTNVQIFIFGHPSACNNYTYDFLSRSHLKLLHIKVCICAVGAIVAIQIAKQ</sequence>
<keyword evidence="3" id="KW-1185">Reference proteome</keyword>
<proteinExistence type="predicted"/>
<feature type="transmembrane region" description="Helical" evidence="1">
    <location>
        <begin position="107"/>
        <end position="125"/>
    </location>
</feature>
<dbReference type="EMBL" id="SEYY01019163">
    <property type="protein sequence ID" value="KAB7498562.1"/>
    <property type="molecule type" value="Genomic_DNA"/>
</dbReference>
<evidence type="ECO:0000256" key="1">
    <source>
        <dbReference type="SAM" id="Phobius"/>
    </source>
</evidence>
<evidence type="ECO:0000313" key="3">
    <source>
        <dbReference type="Proteomes" id="UP000326759"/>
    </source>
</evidence>
<protein>
    <submittedName>
        <fullName evidence="2">Uncharacterized protein</fullName>
    </submittedName>
</protein>
<feature type="transmembrane region" description="Helical" evidence="1">
    <location>
        <begin position="49"/>
        <end position="67"/>
    </location>
</feature>
<accession>A0A5N5SX09</accession>
<name>A0A5N5SX09_9CRUS</name>
<reference evidence="2 3" key="1">
    <citation type="journal article" date="2019" name="PLoS Biol.">
        <title>Sex chromosomes control vertical transmission of feminizing Wolbachia symbionts in an isopod.</title>
        <authorList>
            <person name="Becking T."/>
            <person name="Chebbi M.A."/>
            <person name="Giraud I."/>
            <person name="Moumen B."/>
            <person name="Laverre T."/>
            <person name="Caubet Y."/>
            <person name="Peccoud J."/>
            <person name="Gilbert C."/>
            <person name="Cordaux R."/>
        </authorList>
    </citation>
    <scope>NUCLEOTIDE SEQUENCE [LARGE SCALE GENOMIC DNA]</scope>
    <source>
        <strain evidence="2">ANa2</strain>
        <tissue evidence="2">Whole body excluding digestive tract and cuticle</tissue>
    </source>
</reference>
<dbReference type="AlphaFoldDB" id="A0A5N5SX09"/>